<reference evidence="5 6" key="1">
    <citation type="submission" date="2024-01" db="EMBL/GenBank/DDBJ databases">
        <title>Active colonisers of the gastrointestinal tract of Atlantic salmon farmed in a warm water region.</title>
        <authorList>
            <person name="Bowman J.P."/>
        </authorList>
    </citation>
    <scope>NUCLEOTIDE SEQUENCE [LARGE SCALE GENOMIC DNA]</scope>
    <source>
        <strain evidence="5 6">S4MW1</strain>
    </source>
</reference>
<accession>A0ABU6LHX5</accession>
<comment type="similarity">
    <text evidence="1">Belongs to the type-I restriction system S methylase family.</text>
</comment>
<dbReference type="Proteomes" id="UP001339429">
    <property type="component" value="Unassembled WGS sequence"/>
</dbReference>
<dbReference type="Gene3D" id="3.90.220.20">
    <property type="entry name" value="DNA methylase specificity domains"/>
    <property type="match status" value="2"/>
</dbReference>
<keyword evidence="5" id="KW-0255">Endonuclease</keyword>
<organism evidence="5 6">
    <name type="scientific">Photobacterium piscicola</name>
    <dbReference type="NCBI Taxonomy" id="1378299"/>
    <lineage>
        <taxon>Bacteria</taxon>
        <taxon>Pseudomonadati</taxon>
        <taxon>Pseudomonadota</taxon>
        <taxon>Gammaproteobacteria</taxon>
        <taxon>Vibrionales</taxon>
        <taxon>Vibrionaceae</taxon>
        <taxon>Photobacterium</taxon>
    </lineage>
</organism>
<evidence type="ECO:0000259" key="4">
    <source>
        <dbReference type="Pfam" id="PF01420"/>
    </source>
</evidence>
<comment type="caution">
    <text evidence="5">The sequence shown here is derived from an EMBL/GenBank/DDBJ whole genome shotgun (WGS) entry which is preliminary data.</text>
</comment>
<evidence type="ECO:0000256" key="1">
    <source>
        <dbReference type="ARBA" id="ARBA00010923"/>
    </source>
</evidence>
<dbReference type="GO" id="GO:0004519">
    <property type="term" value="F:endonuclease activity"/>
    <property type="evidence" value="ECO:0007669"/>
    <property type="project" value="UniProtKB-KW"/>
</dbReference>
<keyword evidence="5" id="KW-0378">Hydrolase</keyword>
<dbReference type="InterPro" id="IPR000055">
    <property type="entry name" value="Restrct_endonuc_typeI_TRD"/>
</dbReference>
<dbReference type="RefSeq" id="WP_327779840.1">
    <property type="nucleotide sequence ID" value="NZ_JAYXUD010000007.1"/>
</dbReference>
<gene>
    <name evidence="5" type="ORF">VXS00_10965</name>
</gene>
<keyword evidence="6" id="KW-1185">Reference proteome</keyword>
<protein>
    <submittedName>
        <fullName evidence="5">Restriction endonuclease subunit S</fullName>
        <ecNumber evidence="5">3.1.21.-</ecNumber>
    </submittedName>
</protein>
<dbReference type="EMBL" id="JAYXUD010000007">
    <property type="protein sequence ID" value="MEC6899162.1"/>
    <property type="molecule type" value="Genomic_DNA"/>
</dbReference>
<dbReference type="Gene3D" id="1.10.287.1120">
    <property type="entry name" value="Bipartite methylase S protein"/>
    <property type="match status" value="1"/>
</dbReference>
<keyword evidence="5" id="KW-0540">Nuclease</keyword>
<evidence type="ECO:0000313" key="6">
    <source>
        <dbReference type="Proteomes" id="UP001339429"/>
    </source>
</evidence>
<dbReference type="PANTHER" id="PTHR30408:SF12">
    <property type="entry name" value="TYPE I RESTRICTION ENZYME MJAVIII SPECIFICITY SUBUNIT"/>
    <property type="match status" value="1"/>
</dbReference>
<sequence length="426" mass="47546">MSNQVPDGWFLSTIKDTANKKDKYSFTGGPFGSDLKSEDYTLKGVRILQLQNIGDGFFKDSYKIYTSKAKADALHSCNIYPGDIILSKMGDPVARAVIVPDFSERYVMASDGIRLAVDCARFSTKFVHDMINAHSFRSQAELNSSGTTRKRIGLTQLRELTFACPPLPEQQKIAAILTSVDDVIEKTQAQINKLKDLKIGMMQELLTRGVGVDGKPHTEFKDSPVGRIPKAWDCCLLDKVAKRGSGHTPDKQKSEYWNDGIKWVSLTDSSKLDKLHLYKTSKEISQLGIDNSSATLHPSGTVVMARDAGIGKSAIIQSPMAVSQHFMAWVCSDKLDNYFLYYLLQYWKPIFENIAMGSTIKTIGLPFFKKLQIPLPSIDEQKIIAKSLKAVESNIFKLEEKNTKNQAMKKALMQDLLTGKVRVNVD</sequence>
<dbReference type="CDD" id="cd17248">
    <property type="entry name" value="RMtype1_S_AmiI-TRD2-CR2_like"/>
    <property type="match status" value="1"/>
</dbReference>
<name>A0ABU6LHX5_9GAMM</name>
<keyword evidence="3" id="KW-0238">DNA-binding</keyword>
<dbReference type="Pfam" id="PF01420">
    <property type="entry name" value="Methylase_S"/>
    <property type="match status" value="2"/>
</dbReference>
<proteinExistence type="inferred from homology"/>
<dbReference type="PANTHER" id="PTHR30408">
    <property type="entry name" value="TYPE-1 RESTRICTION ENZYME ECOKI SPECIFICITY PROTEIN"/>
    <property type="match status" value="1"/>
</dbReference>
<evidence type="ECO:0000256" key="2">
    <source>
        <dbReference type="ARBA" id="ARBA00022747"/>
    </source>
</evidence>
<evidence type="ECO:0000313" key="5">
    <source>
        <dbReference type="EMBL" id="MEC6899162.1"/>
    </source>
</evidence>
<dbReference type="InterPro" id="IPR052021">
    <property type="entry name" value="Type-I_RS_S_subunit"/>
</dbReference>
<dbReference type="GO" id="GO:0016787">
    <property type="term" value="F:hydrolase activity"/>
    <property type="evidence" value="ECO:0007669"/>
    <property type="project" value="UniProtKB-KW"/>
</dbReference>
<feature type="domain" description="Type I restriction modification DNA specificity" evidence="4">
    <location>
        <begin position="52"/>
        <end position="195"/>
    </location>
</feature>
<dbReference type="SUPFAM" id="SSF116734">
    <property type="entry name" value="DNA methylase specificity domain"/>
    <property type="match status" value="2"/>
</dbReference>
<dbReference type="InterPro" id="IPR044946">
    <property type="entry name" value="Restrct_endonuc_typeI_TRD_sf"/>
</dbReference>
<evidence type="ECO:0000256" key="3">
    <source>
        <dbReference type="ARBA" id="ARBA00023125"/>
    </source>
</evidence>
<keyword evidence="2" id="KW-0680">Restriction system</keyword>
<dbReference type="EC" id="3.1.21.-" evidence="5"/>
<feature type="domain" description="Type I restriction modification DNA specificity" evidence="4">
    <location>
        <begin position="230"/>
        <end position="405"/>
    </location>
</feature>